<evidence type="ECO:0000256" key="2">
    <source>
        <dbReference type="ARBA" id="ARBA00022741"/>
    </source>
</evidence>
<name>A0A9P6T1Z7_9FUNG</name>
<evidence type="ECO:0000256" key="6">
    <source>
        <dbReference type="HAMAP-Rule" id="MF_03167"/>
    </source>
</evidence>
<dbReference type="InterPro" id="IPR031167">
    <property type="entry name" value="G_OBG"/>
</dbReference>
<dbReference type="InterPro" id="IPR004396">
    <property type="entry name" value="ATPase_YchF/OLA1"/>
</dbReference>
<dbReference type="CDD" id="cd04867">
    <property type="entry name" value="TGS_YchF_OLA1"/>
    <property type="match status" value="1"/>
</dbReference>
<dbReference type="PRINTS" id="PR00326">
    <property type="entry name" value="GTP1OBG"/>
</dbReference>
<dbReference type="HAMAP" id="MF_00944">
    <property type="entry name" value="YchF_OLA1_ATPase"/>
    <property type="match status" value="1"/>
</dbReference>
<dbReference type="Gene3D" id="1.10.150.300">
    <property type="entry name" value="TGS-like domain"/>
    <property type="match status" value="1"/>
</dbReference>
<keyword evidence="10" id="KW-1185">Reference proteome</keyword>
<comment type="subunit">
    <text evidence="6">Monomer.</text>
</comment>
<dbReference type="Gene3D" id="3.10.20.30">
    <property type="match status" value="1"/>
</dbReference>
<comment type="similarity">
    <text evidence="6">Belongs to the TRAFAC class OBG-HflX-like GTPase superfamily. OBG GTPase family. YchF/OLA1 subfamily.</text>
</comment>
<sequence length="781" mass="88401">MTDPDWLCHDQEIIRQQLKGILPESLEEGEEEGGEKEPTIALPFEDTLDNQDSTKYLTYLPYAGITNQFYGMLRGMEVAKALDRTLIIPPITASSHDKSKQNQPWSKFLNLEKFSELTGIKVVEFHQLRDVEQAELNELKCGITCGFGSKRTIDFTAKGFLKQWKFNVALNPLQEDAVQLETITDLLRPQNEEKYLCISNTYKIVVKDKLEWERFGKHLYFTDELENFVKEFLSQNVVRPDPQVNPEYQYLSIHVRRGDFSTYCLSNFPGPKLVHCLPTTEQIAERINELQLRLNPTMDPSKILPVFVATNERRPEELKKFADYGWRFLDHDQIGTVEKLGIFGPMMVDQVFMAHAQGLVGIQMICYAKPPTKKGAVPVEEKALLGRPSNNLKIGILGVPNIGKSTFFNALTNSSVPAENFPFCTIDPSEARVVVPDDRFSWLVERYKPEKETPAYLTVIDIAGLVRGAAQGEGLGNAFLSHVRSVDALFHLCRGFEDPGVMHVDGSVDPVRDLETIHYELLLRDIDWLQKVHQEYKVVANRLGSGSGGTPVEKKKKEDFATIDKCLQWVEQGNDIRTGDWTNKEIEVINQQYLLTAKPMIYLVNLSEHDYLNLSKTPNHSTIKRIQDWIDEHHPGDLLIPFSGSFENQLSLFNDSPEDKQTVLDDASEQVGATITSALPEIIVKGREALNLQQFFTAGPGEVRAWTTRRNTLAPQAAGVIHSDFERGFIMAEVMKIEDLKGLGSESAVKAAGKYYSKGKEYVVEDGDVIYFKFNVTNKKK</sequence>
<evidence type="ECO:0000313" key="10">
    <source>
        <dbReference type="Proteomes" id="UP000703661"/>
    </source>
</evidence>
<dbReference type="InterPro" id="IPR019378">
    <property type="entry name" value="GDP-Fuc_O-FucTrfase"/>
</dbReference>
<dbReference type="AlphaFoldDB" id="A0A9P6T1Z7"/>
<dbReference type="GO" id="GO:0016740">
    <property type="term" value="F:transferase activity"/>
    <property type="evidence" value="ECO:0007669"/>
    <property type="project" value="UniProtKB-KW"/>
</dbReference>
<dbReference type="GO" id="GO:0005524">
    <property type="term" value="F:ATP binding"/>
    <property type="evidence" value="ECO:0007669"/>
    <property type="project" value="UniProtKB-UniRule"/>
</dbReference>
<keyword evidence="4" id="KW-0294">Fucose metabolism</keyword>
<dbReference type="GO" id="GO:0016887">
    <property type="term" value="F:ATP hydrolysis activity"/>
    <property type="evidence" value="ECO:0007669"/>
    <property type="project" value="UniProtKB-UniRule"/>
</dbReference>
<dbReference type="FunFam" id="3.10.20.30:FF:000001">
    <property type="entry name" value="Ribosome-binding ATPase YchF"/>
    <property type="match status" value="1"/>
</dbReference>
<dbReference type="InterPro" id="IPR013029">
    <property type="entry name" value="YchF_C"/>
</dbReference>
<dbReference type="CDD" id="cd01900">
    <property type="entry name" value="YchF"/>
    <property type="match status" value="1"/>
</dbReference>
<dbReference type="Pfam" id="PF10250">
    <property type="entry name" value="O-FucT"/>
    <property type="match status" value="1"/>
</dbReference>
<dbReference type="InterPro" id="IPR023192">
    <property type="entry name" value="TGS-like_dom_sf"/>
</dbReference>
<keyword evidence="6" id="KW-0378">Hydrolase</keyword>
<proteinExistence type="inferred from homology"/>
<feature type="binding site" evidence="6">
    <location>
        <position position="606"/>
    </location>
    <ligand>
        <name>ATP</name>
        <dbReference type="ChEBI" id="CHEBI:30616"/>
    </ligand>
</feature>
<dbReference type="SUPFAM" id="SSF81271">
    <property type="entry name" value="TGS-like"/>
    <property type="match status" value="1"/>
</dbReference>
<keyword evidence="1" id="KW-0808">Transferase</keyword>
<comment type="caution">
    <text evidence="9">The sequence shown here is derived from an EMBL/GenBank/DDBJ whole genome shotgun (WGS) entry which is preliminary data.</text>
</comment>
<dbReference type="PANTHER" id="PTHR23305">
    <property type="entry name" value="OBG GTPASE FAMILY"/>
    <property type="match status" value="1"/>
</dbReference>
<dbReference type="GO" id="GO:0043023">
    <property type="term" value="F:ribosomal large subunit binding"/>
    <property type="evidence" value="ECO:0007669"/>
    <property type="project" value="UniProtKB-UniRule"/>
</dbReference>
<gene>
    <name evidence="9" type="primary">OLA1</name>
    <name evidence="9" type="ORF">BGZ80_006298</name>
</gene>
<dbReference type="GO" id="GO:0006004">
    <property type="term" value="P:fucose metabolic process"/>
    <property type="evidence" value="ECO:0007669"/>
    <property type="project" value="UniProtKB-KW"/>
</dbReference>
<dbReference type="InterPro" id="IPR027417">
    <property type="entry name" value="P-loop_NTPase"/>
</dbReference>
<feature type="domain" description="TGS" evidence="8">
    <location>
        <begin position="691"/>
        <end position="774"/>
    </location>
</feature>
<protein>
    <recommendedName>
        <fullName evidence="6">Obg-like ATPase 1</fullName>
    </recommendedName>
</protein>
<dbReference type="CDD" id="cd11296">
    <property type="entry name" value="O-FucT_like"/>
    <property type="match status" value="1"/>
</dbReference>
<dbReference type="InterPro" id="IPR012676">
    <property type="entry name" value="TGS-like"/>
</dbReference>
<dbReference type="GO" id="GO:0005525">
    <property type="term" value="F:GTP binding"/>
    <property type="evidence" value="ECO:0007669"/>
    <property type="project" value="InterPro"/>
</dbReference>
<dbReference type="EMBL" id="JAAAID010000310">
    <property type="protein sequence ID" value="KAG0019108.1"/>
    <property type="molecule type" value="Genomic_DNA"/>
</dbReference>
<dbReference type="InterPro" id="IPR041706">
    <property type="entry name" value="YchF_N"/>
</dbReference>
<comment type="function">
    <text evidence="6">Hydrolyzes ATP, and can also hydrolyze GTP with lower efficiency. Has lower affinity for GTP.</text>
</comment>
<evidence type="ECO:0000259" key="7">
    <source>
        <dbReference type="PROSITE" id="PS51710"/>
    </source>
</evidence>
<accession>A0A9P6T1Z7</accession>
<dbReference type="InterPro" id="IPR006073">
    <property type="entry name" value="GTP-bd"/>
</dbReference>
<dbReference type="Gene3D" id="3.40.50.11340">
    <property type="match status" value="1"/>
</dbReference>
<evidence type="ECO:0000313" key="9">
    <source>
        <dbReference type="EMBL" id="KAG0019108.1"/>
    </source>
</evidence>
<dbReference type="GO" id="GO:0005737">
    <property type="term" value="C:cytoplasm"/>
    <property type="evidence" value="ECO:0007669"/>
    <property type="project" value="UniProtKB-SubCell"/>
</dbReference>
<dbReference type="Gene3D" id="3.40.50.11350">
    <property type="match status" value="1"/>
</dbReference>
<keyword evidence="5" id="KW-0119">Carbohydrate metabolism</keyword>
<comment type="subcellular location">
    <subcellularLocation>
        <location evidence="6">Cytoplasm</location>
    </subcellularLocation>
</comment>
<evidence type="ECO:0000256" key="4">
    <source>
        <dbReference type="ARBA" id="ARBA00023253"/>
    </source>
</evidence>
<dbReference type="Proteomes" id="UP000703661">
    <property type="component" value="Unassembled WGS sequence"/>
</dbReference>
<keyword evidence="6" id="KW-0963">Cytoplasm</keyword>
<evidence type="ECO:0000256" key="3">
    <source>
        <dbReference type="ARBA" id="ARBA00022840"/>
    </source>
</evidence>
<keyword evidence="3 6" id="KW-0067">ATP-binding</keyword>
<dbReference type="PANTHER" id="PTHR23305:SF11">
    <property type="entry name" value="OBG-LIKE ATPASE 1"/>
    <property type="match status" value="1"/>
</dbReference>
<evidence type="ECO:0000256" key="5">
    <source>
        <dbReference type="ARBA" id="ARBA00023277"/>
    </source>
</evidence>
<dbReference type="PROSITE" id="PS51710">
    <property type="entry name" value="G_OBG"/>
    <property type="match status" value="1"/>
</dbReference>
<dbReference type="Pfam" id="PF01926">
    <property type="entry name" value="MMR_HSR1"/>
    <property type="match status" value="1"/>
</dbReference>
<dbReference type="FunFam" id="1.10.150.300:FF:000001">
    <property type="entry name" value="Ribosome-binding ATPase YchF"/>
    <property type="match status" value="1"/>
</dbReference>
<evidence type="ECO:0000256" key="1">
    <source>
        <dbReference type="ARBA" id="ARBA00022679"/>
    </source>
</evidence>
<dbReference type="Pfam" id="PF06071">
    <property type="entry name" value="YchF-GTPase_C"/>
    <property type="match status" value="1"/>
</dbReference>
<dbReference type="Gene3D" id="3.40.50.300">
    <property type="entry name" value="P-loop containing nucleotide triphosphate hydrolases"/>
    <property type="match status" value="1"/>
</dbReference>
<dbReference type="InterPro" id="IPR012675">
    <property type="entry name" value="Beta-grasp_dom_sf"/>
</dbReference>
<organism evidence="9 10">
    <name type="scientific">Entomortierella chlamydospora</name>
    <dbReference type="NCBI Taxonomy" id="101097"/>
    <lineage>
        <taxon>Eukaryota</taxon>
        <taxon>Fungi</taxon>
        <taxon>Fungi incertae sedis</taxon>
        <taxon>Mucoromycota</taxon>
        <taxon>Mortierellomycotina</taxon>
        <taxon>Mortierellomycetes</taxon>
        <taxon>Mortierellales</taxon>
        <taxon>Mortierellaceae</taxon>
        <taxon>Entomortierella</taxon>
    </lineage>
</organism>
<feature type="domain" description="OBG-type G" evidence="7">
    <location>
        <begin position="392"/>
        <end position="662"/>
    </location>
</feature>
<reference evidence="9" key="1">
    <citation type="journal article" date="2020" name="Fungal Divers.">
        <title>Resolving the Mortierellaceae phylogeny through synthesis of multi-gene phylogenetics and phylogenomics.</title>
        <authorList>
            <person name="Vandepol N."/>
            <person name="Liber J."/>
            <person name="Desiro A."/>
            <person name="Na H."/>
            <person name="Kennedy M."/>
            <person name="Barry K."/>
            <person name="Grigoriev I.V."/>
            <person name="Miller A.N."/>
            <person name="O'Donnell K."/>
            <person name="Stajich J.E."/>
            <person name="Bonito G."/>
        </authorList>
    </citation>
    <scope>NUCLEOTIDE SEQUENCE</scope>
    <source>
        <strain evidence="9">NRRL 2769</strain>
    </source>
</reference>
<dbReference type="InterPro" id="IPR004095">
    <property type="entry name" value="TGS"/>
</dbReference>
<evidence type="ECO:0000259" key="8">
    <source>
        <dbReference type="PROSITE" id="PS51880"/>
    </source>
</evidence>
<feature type="binding site" evidence="6">
    <location>
        <begin position="401"/>
        <end position="406"/>
    </location>
    <ligand>
        <name>ATP</name>
        <dbReference type="ChEBI" id="CHEBI:30616"/>
    </ligand>
</feature>
<keyword evidence="2 6" id="KW-0547">Nucleotide-binding</keyword>
<dbReference type="PROSITE" id="PS51880">
    <property type="entry name" value="TGS"/>
    <property type="match status" value="1"/>
</dbReference>
<dbReference type="SUPFAM" id="SSF52540">
    <property type="entry name" value="P-loop containing nucleoside triphosphate hydrolases"/>
    <property type="match status" value="1"/>
</dbReference>
<dbReference type="NCBIfam" id="TIGR00092">
    <property type="entry name" value="redox-regulated ATPase YchF"/>
    <property type="match status" value="1"/>
</dbReference>